<reference evidence="14" key="1">
    <citation type="submission" date="2020-10" db="EMBL/GenBank/DDBJ databases">
        <authorList>
            <person name="Gilroy R."/>
        </authorList>
    </citation>
    <scope>NUCLEOTIDE SEQUENCE</scope>
    <source>
        <strain evidence="14">ChiHecec2B26-709</strain>
    </source>
</reference>
<dbReference type="EMBL" id="DVLC01000117">
    <property type="protein sequence ID" value="HIT47440.1"/>
    <property type="molecule type" value="Genomic_DNA"/>
</dbReference>
<dbReference type="GO" id="GO:0046656">
    <property type="term" value="P:folic acid biosynthetic process"/>
    <property type="evidence" value="ECO:0007669"/>
    <property type="project" value="UniProtKB-KW"/>
</dbReference>
<sequence>MEKVYLSLGSNLGDRAANIAEAVDKLDSRIGQHVAMSSVIETESWGFSGANFLNCAVLYETDVDPLSLLGICKEIERGMGRRETVEFSDDGARIYHDRTIDIDILLYGDRKIDTPELRIPHPLMYEREFVMRPLGEILR</sequence>
<evidence type="ECO:0000256" key="8">
    <source>
        <dbReference type="ARBA" id="ARBA00022840"/>
    </source>
</evidence>
<evidence type="ECO:0000313" key="15">
    <source>
        <dbReference type="Proteomes" id="UP000886881"/>
    </source>
</evidence>
<evidence type="ECO:0000256" key="6">
    <source>
        <dbReference type="ARBA" id="ARBA00022741"/>
    </source>
</evidence>
<dbReference type="SUPFAM" id="SSF55083">
    <property type="entry name" value="6-hydroxymethyl-7,8-dihydropterin pyrophosphokinase, HPPK"/>
    <property type="match status" value="1"/>
</dbReference>
<keyword evidence="5 14" id="KW-0808">Transferase</keyword>
<reference evidence="14" key="2">
    <citation type="journal article" date="2021" name="PeerJ">
        <title>Extensive microbial diversity within the chicken gut microbiome revealed by metagenomics and culture.</title>
        <authorList>
            <person name="Gilroy R."/>
            <person name="Ravi A."/>
            <person name="Getino M."/>
            <person name="Pursley I."/>
            <person name="Horton D.L."/>
            <person name="Alikhan N.F."/>
            <person name="Baker D."/>
            <person name="Gharbi K."/>
            <person name="Hall N."/>
            <person name="Watson M."/>
            <person name="Adriaenssens E.M."/>
            <person name="Foster-Nyarko E."/>
            <person name="Jarju S."/>
            <person name="Secka A."/>
            <person name="Antonio M."/>
            <person name="Oren A."/>
            <person name="Chaudhuri R.R."/>
            <person name="La Ragione R."/>
            <person name="Hildebrand F."/>
            <person name="Pallen M.J."/>
        </authorList>
    </citation>
    <scope>NUCLEOTIDE SEQUENCE</scope>
    <source>
        <strain evidence="14">ChiHecec2B26-709</strain>
    </source>
</reference>
<dbReference type="GO" id="GO:0005524">
    <property type="term" value="F:ATP binding"/>
    <property type="evidence" value="ECO:0007669"/>
    <property type="project" value="UniProtKB-KW"/>
</dbReference>
<evidence type="ECO:0000256" key="2">
    <source>
        <dbReference type="ARBA" id="ARBA00005810"/>
    </source>
</evidence>
<dbReference type="AlphaFoldDB" id="A0A9D1KJ52"/>
<protein>
    <recommendedName>
        <fullName evidence="4">2-amino-4-hydroxy-6-hydroxymethyldihydropteridine pyrophosphokinase</fullName>
        <ecNumber evidence="3">2.7.6.3</ecNumber>
    </recommendedName>
    <alternativeName>
        <fullName evidence="11">6-hydroxymethyl-7,8-dihydropterin pyrophosphokinase</fullName>
    </alternativeName>
    <alternativeName>
        <fullName evidence="12">7,8-dihydro-6-hydroxymethylpterin-pyrophosphokinase</fullName>
    </alternativeName>
</protein>
<evidence type="ECO:0000256" key="4">
    <source>
        <dbReference type="ARBA" id="ARBA00016218"/>
    </source>
</evidence>
<evidence type="ECO:0000256" key="1">
    <source>
        <dbReference type="ARBA" id="ARBA00005051"/>
    </source>
</evidence>
<dbReference type="PANTHER" id="PTHR43071:SF1">
    <property type="entry name" value="2-AMINO-4-HYDROXY-6-HYDROXYMETHYLDIHYDROPTERIDINE PYROPHOSPHOKINASE"/>
    <property type="match status" value="1"/>
</dbReference>
<evidence type="ECO:0000256" key="11">
    <source>
        <dbReference type="ARBA" id="ARBA00029766"/>
    </source>
</evidence>
<dbReference type="Gene3D" id="3.30.70.560">
    <property type="entry name" value="7,8-Dihydro-6-hydroxymethylpterin-pyrophosphokinase HPPK"/>
    <property type="match status" value="1"/>
</dbReference>
<keyword evidence="9" id="KW-0289">Folate biosynthesis</keyword>
<comment type="pathway">
    <text evidence="1">Cofactor biosynthesis; tetrahydrofolate biosynthesis; 2-amino-4-hydroxy-6-hydroxymethyl-7,8-dihydropteridine diphosphate from 7,8-dihydroneopterin triphosphate: step 4/4.</text>
</comment>
<gene>
    <name evidence="14" type="primary">folK</name>
    <name evidence="14" type="ORF">IAC35_06250</name>
</gene>
<comment type="caution">
    <text evidence="14">The sequence shown here is derived from an EMBL/GenBank/DDBJ whole genome shotgun (WGS) entry which is preliminary data.</text>
</comment>
<keyword evidence="6" id="KW-0547">Nucleotide-binding</keyword>
<feature type="domain" description="7,8-dihydro-6-hydroxymethylpterin-pyrophosphokinase" evidence="13">
    <location>
        <begin position="5"/>
        <end position="137"/>
    </location>
</feature>
<comment type="function">
    <text evidence="10">Catalyzes the transfer of pyrophosphate from adenosine triphosphate (ATP) to 6-hydroxymethyl-7,8-dihydropterin, an enzymatic step in folate biosynthesis pathway.</text>
</comment>
<dbReference type="Proteomes" id="UP000886881">
    <property type="component" value="Unassembled WGS sequence"/>
</dbReference>
<dbReference type="GO" id="GO:0003848">
    <property type="term" value="F:2-amino-4-hydroxy-6-hydroxymethyldihydropteridine diphosphokinase activity"/>
    <property type="evidence" value="ECO:0007669"/>
    <property type="project" value="UniProtKB-EC"/>
</dbReference>
<evidence type="ECO:0000256" key="7">
    <source>
        <dbReference type="ARBA" id="ARBA00022777"/>
    </source>
</evidence>
<dbReference type="InterPro" id="IPR000550">
    <property type="entry name" value="Hppk"/>
</dbReference>
<evidence type="ECO:0000256" key="12">
    <source>
        <dbReference type="ARBA" id="ARBA00033413"/>
    </source>
</evidence>
<evidence type="ECO:0000256" key="3">
    <source>
        <dbReference type="ARBA" id="ARBA00013253"/>
    </source>
</evidence>
<dbReference type="CDD" id="cd00483">
    <property type="entry name" value="HPPK"/>
    <property type="match status" value="1"/>
</dbReference>
<dbReference type="NCBIfam" id="TIGR01498">
    <property type="entry name" value="folK"/>
    <property type="match status" value="1"/>
</dbReference>
<keyword evidence="7" id="KW-0418">Kinase</keyword>
<keyword evidence="8" id="KW-0067">ATP-binding</keyword>
<dbReference type="EC" id="2.7.6.3" evidence="3"/>
<evidence type="ECO:0000313" key="14">
    <source>
        <dbReference type="EMBL" id="HIT47440.1"/>
    </source>
</evidence>
<comment type="similarity">
    <text evidence="2">Belongs to the HPPK family.</text>
</comment>
<dbReference type="PANTHER" id="PTHR43071">
    <property type="entry name" value="2-AMINO-4-HYDROXY-6-HYDROXYMETHYLDIHYDROPTERIDINE PYROPHOSPHOKINASE"/>
    <property type="match status" value="1"/>
</dbReference>
<evidence type="ECO:0000259" key="13">
    <source>
        <dbReference type="Pfam" id="PF01288"/>
    </source>
</evidence>
<organism evidence="14 15">
    <name type="scientific">Candidatus Cryptobacteroides merdipullorum</name>
    <dbReference type="NCBI Taxonomy" id="2840771"/>
    <lineage>
        <taxon>Bacteria</taxon>
        <taxon>Pseudomonadati</taxon>
        <taxon>Bacteroidota</taxon>
        <taxon>Bacteroidia</taxon>
        <taxon>Bacteroidales</taxon>
        <taxon>Candidatus Cryptobacteroides</taxon>
    </lineage>
</organism>
<dbReference type="GO" id="GO:0016301">
    <property type="term" value="F:kinase activity"/>
    <property type="evidence" value="ECO:0007669"/>
    <property type="project" value="UniProtKB-KW"/>
</dbReference>
<evidence type="ECO:0000256" key="10">
    <source>
        <dbReference type="ARBA" id="ARBA00029409"/>
    </source>
</evidence>
<proteinExistence type="inferred from homology"/>
<evidence type="ECO:0000256" key="9">
    <source>
        <dbReference type="ARBA" id="ARBA00022909"/>
    </source>
</evidence>
<accession>A0A9D1KJ52</accession>
<name>A0A9D1KJ52_9BACT</name>
<dbReference type="InterPro" id="IPR035907">
    <property type="entry name" value="Hppk_sf"/>
</dbReference>
<dbReference type="Pfam" id="PF01288">
    <property type="entry name" value="HPPK"/>
    <property type="match status" value="1"/>
</dbReference>
<evidence type="ECO:0000256" key="5">
    <source>
        <dbReference type="ARBA" id="ARBA00022679"/>
    </source>
</evidence>